<organism evidence="4 5">
    <name type="scientific">Desulfobacula phenolica</name>
    <dbReference type="NCBI Taxonomy" id="90732"/>
    <lineage>
        <taxon>Bacteria</taxon>
        <taxon>Pseudomonadati</taxon>
        <taxon>Thermodesulfobacteriota</taxon>
        <taxon>Desulfobacteria</taxon>
        <taxon>Desulfobacterales</taxon>
        <taxon>Desulfobacteraceae</taxon>
        <taxon>Desulfobacula</taxon>
    </lineage>
</organism>
<keyword evidence="1 2" id="KW-0597">Phosphoprotein</keyword>
<dbReference type="InterPro" id="IPR001789">
    <property type="entry name" value="Sig_transdc_resp-reg_receiver"/>
</dbReference>
<dbReference type="Pfam" id="PF00072">
    <property type="entry name" value="Response_reg"/>
    <property type="match status" value="1"/>
</dbReference>
<dbReference type="NCBIfam" id="NF045717">
    <property type="entry name" value="DVU0259_DivK"/>
    <property type="match status" value="1"/>
</dbReference>
<dbReference type="RefSeq" id="WP_014957405.1">
    <property type="nucleotide sequence ID" value="NZ_FNLL01000005.1"/>
</dbReference>
<keyword evidence="5" id="KW-1185">Reference proteome</keyword>
<protein>
    <submittedName>
        <fullName evidence="4">Response regulator receiver domain-containing protein</fullName>
    </submittedName>
</protein>
<evidence type="ECO:0000313" key="4">
    <source>
        <dbReference type="EMBL" id="SDU16048.1"/>
    </source>
</evidence>
<dbReference type="PANTHER" id="PTHR44591">
    <property type="entry name" value="STRESS RESPONSE REGULATOR PROTEIN 1"/>
    <property type="match status" value="1"/>
</dbReference>
<evidence type="ECO:0000256" key="2">
    <source>
        <dbReference type="PROSITE-ProRule" id="PRU00169"/>
    </source>
</evidence>
<evidence type="ECO:0000313" key="5">
    <source>
        <dbReference type="Proteomes" id="UP000199608"/>
    </source>
</evidence>
<feature type="domain" description="Response regulatory" evidence="3">
    <location>
        <begin position="4"/>
        <end position="115"/>
    </location>
</feature>
<sequence length="116" mass="12898">MSKKIMIVDDDPAITKYLETLFTDNGYDTCVAVDGKKALDLYKAQSPDLITLDLEMPEEWGPRFFRKVSKSKGFNTPVIVISGLSSTKYSIPKAAAFFGKPFDAQKLLEKVADLLT</sequence>
<dbReference type="Gene3D" id="3.40.50.2300">
    <property type="match status" value="1"/>
</dbReference>
<dbReference type="InterPro" id="IPR050595">
    <property type="entry name" value="Bact_response_regulator"/>
</dbReference>
<dbReference type="SMART" id="SM00448">
    <property type="entry name" value="REC"/>
    <property type="match status" value="1"/>
</dbReference>
<reference evidence="5" key="1">
    <citation type="submission" date="2016-10" db="EMBL/GenBank/DDBJ databases">
        <authorList>
            <person name="Varghese N."/>
            <person name="Submissions S."/>
        </authorList>
    </citation>
    <scope>NUCLEOTIDE SEQUENCE [LARGE SCALE GENOMIC DNA]</scope>
    <source>
        <strain evidence="5">DSM 3384</strain>
    </source>
</reference>
<dbReference type="AlphaFoldDB" id="A0A1H2G9N2"/>
<evidence type="ECO:0000259" key="3">
    <source>
        <dbReference type="PROSITE" id="PS50110"/>
    </source>
</evidence>
<accession>A0A1H2G9N2</accession>
<dbReference type="EMBL" id="FNLL01000005">
    <property type="protein sequence ID" value="SDU16048.1"/>
    <property type="molecule type" value="Genomic_DNA"/>
</dbReference>
<dbReference type="SUPFAM" id="SSF52172">
    <property type="entry name" value="CheY-like"/>
    <property type="match status" value="1"/>
</dbReference>
<dbReference type="GO" id="GO:0000160">
    <property type="term" value="P:phosphorelay signal transduction system"/>
    <property type="evidence" value="ECO:0007669"/>
    <property type="project" value="InterPro"/>
</dbReference>
<dbReference type="InterPro" id="IPR054815">
    <property type="entry name" value="DVU0259-like"/>
</dbReference>
<dbReference type="InterPro" id="IPR011006">
    <property type="entry name" value="CheY-like_superfamily"/>
</dbReference>
<name>A0A1H2G9N2_9BACT</name>
<dbReference type="PROSITE" id="PS50110">
    <property type="entry name" value="RESPONSE_REGULATORY"/>
    <property type="match status" value="1"/>
</dbReference>
<feature type="modified residue" description="4-aspartylphosphate" evidence="2">
    <location>
        <position position="53"/>
    </location>
</feature>
<gene>
    <name evidence="4" type="ORF">SAMN04487931_10568</name>
</gene>
<proteinExistence type="predicted"/>
<dbReference type="PANTHER" id="PTHR44591:SF3">
    <property type="entry name" value="RESPONSE REGULATORY DOMAIN-CONTAINING PROTEIN"/>
    <property type="match status" value="1"/>
</dbReference>
<dbReference type="Proteomes" id="UP000199608">
    <property type="component" value="Unassembled WGS sequence"/>
</dbReference>
<evidence type="ECO:0000256" key="1">
    <source>
        <dbReference type="ARBA" id="ARBA00022553"/>
    </source>
</evidence>